<evidence type="ECO:0000259" key="15">
    <source>
        <dbReference type="PROSITE" id="PS51686"/>
    </source>
</evidence>
<dbReference type="Pfam" id="PF01189">
    <property type="entry name" value="Methyltr_RsmB-F"/>
    <property type="match status" value="1"/>
</dbReference>
<dbReference type="RefSeq" id="WP_133591995.1">
    <property type="nucleotide sequence ID" value="NZ_CP037953.1"/>
</dbReference>
<dbReference type="PANTHER" id="PTHR22807">
    <property type="entry name" value="NOP2 YEAST -RELATED NOL1/NOP2/FMU SUN DOMAIN-CONTAINING"/>
    <property type="match status" value="1"/>
</dbReference>
<dbReference type="GO" id="GO:0006355">
    <property type="term" value="P:regulation of DNA-templated transcription"/>
    <property type="evidence" value="ECO:0007669"/>
    <property type="project" value="InterPro"/>
</dbReference>
<evidence type="ECO:0000256" key="10">
    <source>
        <dbReference type="ARBA" id="ARBA00022884"/>
    </source>
</evidence>
<dbReference type="CDD" id="cd02440">
    <property type="entry name" value="AdoMet_MTases"/>
    <property type="match status" value="1"/>
</dbReference>
<dbReference type="Gene3D" id="1.10.940.10">
    <property type="entry name" value="NusB-like"/>
    <property type="match status" value="1"/>
</dbReference>
<dbReference type="InterPro" id="IPR018314">
    <property type="entry name" value="RsmB/NOL1/NOP2-like_CS"/>
</dbReference>
<keyword evidence="5" id="KW-0963">Cytoplasm</keyword>
<dbReference type="FunFam" id="3.30.70.1170:FF:000002">
    <property type="entry name" value="Ribosomal RNA small subunit methyltransferase B"/>
    <property type="match status" value="1"/>
</dbReference>
<dbReference type="Pfam" id="PF01029">
    <property type="entry name" value="NusB"/>
    <property type="match status" value="1"/>
</dbReference>
<comment type="catalytic activity">
    <reaction evidence="13">
        <text>cytidine(967) in 16S rRNA + S-adenosyl-L-methionine = 5-methylcytidine(967) in 16S rRNA + S-adenosyl-L-homocysteine + H(+)</text>
        <dbReference type="Rhea" id="RHEA:42748"/>
        <dbReference type="Rhea" id="RHEA-COMP:10219"/>
        <dbReference type="Rhea" id="RHEA-COMP:10220"/>
        <dbReference type="ChEBI" id="CHEBI:15378"/>
        <dbReference type="ChEBI" id="CHEBI:57856"/>
        <dbReference type="ChEBI" id="CHEBI:59789"/>
        <dbReference type="ChEBI" id="CHEBI:74483"/>
        <dbReference type="ChEBI" id="CHEBI:82748"/>
        <dbReference type="EC" id="2.1.1.176"/>
    </reaction>
</comment>
<evidence type="ECO:0000256" key="3">
    <source>
        <dbReference type="ARBA" id="ARBA00007494"/>
    </source>
</evidence>
<dbReference type="NCBIfam" id="NF008149">
    <property type="entry name" value="PRK10901.1"/>
    <property type="match status" value="1"/>
</dbReference>
<dbReference type="SUPFAM" id="SSF53335">
    <property type="entry name" value="S-adenosyl-L-methionine-dependent methyltransferases"/>
    <property type="match status" value="1"/>
</dbReference>
<feature type="binding site" evidence="14">
    <location>
        <position position="301"/>
    </location>
    <ligand>
        <name>S-adenosyl-L-methionine</name>
        <dbReference type="ChEBI" id="CHEBI:59789"/>
    </ligand>
</feature>
<keyword evidence="9 14" id="KW-0949">S-adenosyl-L-methionine</keyword>
<dbReference type="Proteomes" id="UP000295375">
    <property type="component" value="Unassembled WGS sequence"/>
</dbReference>
<evidence type="ECO:0000256" key="14">
    <source>
        <dbReference type="PROSITE-ProRule" id="PRU01023"/>
    </source>
</evidence>
<dbReference type="GO" id="GO:0070475">
    <property type="term" value="P:rRNA base methylation"/>
    <property type="evidence" value="ECO:0007669"/>
    <property type="project" value="TreeGrafter"/>
</dbReference>
<dbReference type="Gene3D" id="3.30.70.1170">
    <property type="entry name" value="Sun protein, domain 3"/>
    <property type="match status" value="1"/>
</dbReference>
<dbReference type="InterPro" id="IPR023267">
    <property type="entry name" value="RCMT"/>
</dbReference>
<gene>
    <name evidence="16" type="ORF">EV696_11467</name>
</gene>
<dbReference type="FunFam" id="3.40.50.150:FF:000022">
    <property type="entry name" value="Ribosomal RNA small subunit methyltransferase B"/>
    <property type="match status" value="1"/>
</dbReference>
<dbReference type="GO" id="GO:0005829">
    <property type="term" value="C:cytosol"/>
    <property type="evidence" value="ECO:0007669"/>
    <property type="project" value="TreeGrafter"/>
</dbReference>
<feature type="domain" description="SAM-dependent MTase RsmB/NOP-type" evidence="15">
    <location>
        <begin position="162"/>
        <end position="429"/>
    </location>
</feature>
<accession>A0A4R6UIJ8</accession>
<comment type="subcellular location">
    <subcellularLocation>
        <location evidence="2">Cytoplasm</location>
    </subcellularLocation>
</comment>
<dbReference type="PRINTS" id="PR02008">
    <property type="entry name" value="RCMTFAMILY"/>
</dbReference>
<protein>
    <recommendedName>
        <fullName evidence="4">16S rRNA (cytosine(967)-C(5))-methyltransferase</fullName>
        <ecNumber evidence="4">2.1.1.176</ecNumber>
    </recommendedName>
    <alternativeName>
        <fullName evidence="11">16S rRNA m5C967 methyltransferase</fullName>
    </alternativeName>
    <alternativeName>
        <fullName evidence="12">rRNA (cytosine-C(5)-)-methyltransferase RsmB</fullName>
    </alternativeName>
</protein>
<dbReference type="InterPro" id="IPR049560">
    <property type="entry name" value="MeTrfase_RsmB-F_NOP2_cat"/>
</dbReference>
<dbReference type="OrthoDB" id="9810297at2"/>
<organism evidence="16 17">
    <name type="scientific">Permianibacter aggregans</name>
    <dbReference type="NCBI Taxonomy" id="1510150"/>
    <lineage>
        <taxon>Bacteria</taxon>
        <taxon>Pseudomonadati</taxon>
        <taxon>Pseudomonadota</taxon>
        <taxon>Gammaproteobacteria</taxon>
        <taxon>Pseudomonadales</taxon>
        <taxon>Pseudomonadaceae</taxon>
        <taxon>Permianibacter</taxon>
    </lineage>
</organism>
<keyword evidence="7 14" id="KW-0489">Methyltransferase</keyword>
<evidence type="ECO:0000313" key="16">
    <source>
        <dbReference type="EMBL" id="TDQ46282.1"/>
    </source>
</evidence>
<feature type="binding site" evidence="14">
    <location>
        <position position="275"/>
    </location>
    <ligand>
        <name>S-adenosyl-L-methionine</name>
        <dbReference type="ChEBI" id="CHEBI:59789"/>
    </ligand>
</feature>
<dbReference type="EC" id="2.1.1.176" evidence="4"/>
<feature type="binding site" evidence="14">
    <location>
        <begin position="252"/>
        <end position="258"/>
    </location>
    <ligand>
        <name>S-adenosyl-L-methionine</name>
        <dbReference type="ChEBI" id="CHEBI:59789"/>
    </ligand>
</feature>
<evidence type="ECO:0000256" key="6">
    <source>
        <dbReference type="ARBA" id="ARBA00022552"/>
    </source>
</evidence>
<evidence type="ECO:0000256" key="2">
    <source>
        <dbReference type="ARBA" id="ARBA00004496"/>
    </source>
</evidence>
<reference evidence="16 17" key="1">
    <citation type="submission" date="2019-03" db="EMBL/GenBank/DDBJ databases">
        <title>Genomic Encyclopedia of Type Strains, Phase IV (KMG-IV): sequencing the most valuable type-strain genomes for metagenomic binning, comparative biology and taxonomic classification.</title>
        <authorList>
            <person name="Goeker M."/>
        </authorList>
    </citation>
    <scope>NUCLEOTIDE SEQUENCE [LARGE SCALE GENOMIC DNA]</scope>
    <source>
        <strain evidence="16 17">DSM 103792</strain>
    </source>
</reference>
<comment type="function">
    <text evidence="1">Specifically methylates the cytosine at position 967 (m5C967) of 16S rRNA.</text>
</comment>
<proteinExistence type="inferred from homology"/>
<dbReference type="InterPro" id="IPR054728">
    <property type="entry name" value="RsmB-like_ferredoxin"/>
</dbReference>
<dbReference type="PROSITE" id="PS01153">
    <property type="entry name" value="NOL1_NOP2_SUN"/>
    <property type="match status" value="1"/>
</dbReference>
<evidence type="ECO:0000256" key="12">
    <source>
        <dbReference type="ARBA" id="ARBA00031088"/>
    </source>
</evidence>
<dbReference type="SUPFAM" id="SSF48013">
    <property type="entry name" value="NusB-like"/>
    <property type="match status" value="1"/>
</dbReference>
<evidence type="ECO:0000256" key="9">
    <source>
        <dbReference type="ARBA" id="ARBA00022691"/>
    </source>
</evidence>
<dbReference type="PANTHER" id="PTHR22807:SF61">
    <property type="entry name" value="NOL1_NOP2_SUN FAMILY PROTEIN _ ANTITERMINATION NUSB DOMAIN-CONTAINING PROTEIN"/>
    <property type="match status" value="1"/>
</dbReference>
<evidence type="ECO:0000256" key="8">
    <source>
        <dbReference type="ARBA" id="ARBA00022679"/>
    </source>
</evidence>
<name>A0A4R6UIJ8_9GAMM</name>
<keyword evidence="17" id="KW-1185">Reference proteome</keyword>
<evidence type="ECO:0000256" key="11">
    <source>
        <dbReference type="ARBA" id="ARBA00030399"/>
    </source>
</evidence>
<dbReference type="InterPro" id="IPR029063">
    <property type="entry name" value="SAM-dependent_MTases_sf"/>
</dbReference>
<dbReference type="InterPro" id="IPR035926">
    <property type="entry name" value="NusB-like_sf"/>
</dbReference>
<dbReference type="NCBIfam" id="TIGR00563">
    <property type="entry name" value="rsmB"/>
    <property type="match status" value="1"/>
</dbReference>
<sequence length="429" mass="47529">MSLRALAAQTIRQVVNDGKSLAELMPLAQQKFDDSRDKALLKEIVYGVLRHYRRLSALRDQLLSQKLKEPNGALGCLLVVGLYQLFYTRVPGHAAVAATVDGVDDINEPRARGLVNAILRRAQREGESRLSKIDRNWELLHSHPDWFIEALKQQDKSSVLAILEANNHPAPMTLRVNRRKLNRDAYLSKLNALGINATAHPEASDALTLQDPLDVNQLPGFADGEVSVQDAAAQLCADYLQLQPGLSVLDACAAPGGKTAHMLERENTLKVLALDNDATRLQRVQENLSRLQLHAELLCADAGDNKRWWNGKAFDRILLDAPCSGTGVIRRHPDIKWLRRERDIPALAATQLQLLNALWPTLADGGLLLYATCSALRAENADVVERFLAEQAHAKLLPLPGQRAGETGRVIRCGEQQMDGFYYALLQKI</sequence>
<evidence type="ECO:0000256" key="1">
    <source>
        <dbReference type="ARBA" id="ARBA00002724"/>
    </source>
</evidence>
<evidence type="ECO:0000256" key="7">
    <source>
        <dbReference type="ARBA" id="ARBA00022603"/>
    </source>
</evidence>
<keyword evidence="10 14" id="KW-0694">RNA-binding</keyword>
<keyword evidence="6" id="KW-0698">rRNA processing</keyword>
<evidence type="ECO:0000256" key="4">
    <source>
        <dbReference type="ARBA" id="ARBA00012140"/>
    </source>
</evidence>
<dbReference type="InterPro" id="IPR001678">
    <property type="entry name" value="MeTrfase_RsmB-F_NOP2_dom"/>
</dbReference>
<dbReference type="PROSITE" id="PS51686">
    <property type="entry name" value="SAM_MT_RSMB_NOP"/>
    <property type="match status" value="1"/>
</dbReference>
<dbReference type="GO" id="GO:0003723">
    <property type="term" value="F:RNA binding"/>
    <property type="evidence" value="ECO:0007669"/>
    <property type="project" value="UniProtKB-UniRule"/>
</dbReference>
<evidence type="ECO:0000256" key="5">
    <source>
        <dbReference type="ARBA" id="ARBA00022490"/>
    </source>
</evidence>
<comment type="caution">
    <text evidence="16">The sequence shown here is derived from an EMBL/GenBank/DDBJ whole genome shotgun (WGS) entry which is preliminary data.</text>
</comment>
<comment type="similarity">
    <text evidence="3 14">Belongs to the class I-like SAM-binding methyltransferase superfamily. RsmB/NOP family.</text>
</comment>
<dbReference type="GO" id="GO:0009383">
    <property type="term" value="F:rRNA (cytosine-C5-)-methyltransferase activity"/>
    <property type="evidence" value="ECO:0007669"/>
    <property type="project" value="TreeGrafter"/>
</dbReference>
<dbReference type="Pfam" id="PF22458">
    <property type="entry name" value="RsmF-B_ferredox"/>
    <property type="match status" value="1"/>
</dbReference>
<evidence type="ECO:0000313" key="17">
    <source>
        <dbReference type="Proteomes" id="UP000295375"/>
    </source>
</evidence>
<keyword evidence="8 14" id="KW-0808">Transferase</keyword>
<dbReference type="Gene3D" id="3.40.50.150">
    <property type="entry name" value="Vaccinia Virus protein VP39"/>
    <property type="match status" value="1"/>
</dbReference>
<dbReference type="AlphaFoldDB" id="A0A4R6UIJ8"/>
<feature type="active site" description="Nucleophile" evidence="14">
    <location>
        <position position="373"/>
    </location>
</feature>
<feature type="binding site" evidence="14">
    <location>
        <position position="320"/>
    </location>
    <ligand>
        <name>S-adenosyl-L-methionine</name>
        <dbReference type="ChEBI" id="CHEBI:59789"/>
    </ligand>
</feature>
<dbReference type="InterPro" id="IPR004573">
    <property type="entry name" value="rRNA_ssu_MeTfrase_B"/>
</dbReference>
<dbReference type="InterPro" id="IPR006027">
    <property type="entry name" value="NusB_RsmB_TIM44"/>
</dbReference>
<dbReference type="EMBL" id="SNYM01000014">
    <property type="protein sequence ID" value="TDQ46282.1"/>
    <property type="molecule type" value="Genomic_DNA"/>
</dbReference>
<evidence type="ECO:0000256" key="13">
    <source>
        <dbReference type="ARBA" id="ARBA00047283"/>
    </source>
</evidence>